<accession>A0AAD1Y3H4</accession>
<dbReference type="Proteomes" id="UP001295684">
    <property type="component" value="Unassembled WGS sequence"/>
</dbReference>
<sequence>MKVAYLLAIMLVFATAVNALNTERFGKEMTVQETSEVPEYFMTFLQMVGGDNLMENSCARQSFAAVFGFLAVVNLIIHGDQWHHVITRLFLFFGDFHSALVECGVI</sequence>
<feature type="chain" id="PRO_5042234781" evidence="1">
    <location>
        <begin position="20"/>
        <end position="106"/>
    </location>
</feature>
<proteinExistence type="predicted"/>
<dbReference type="EMBL" id="CAMPGE010025579">
    <property type="protein sequence ID" value="CAI2383320.1"/>
    <property type="molecule type" value="Genomic_DNA"/>
</dbReference>
<keyword evidence="1" id="KW-0732">Signal</keyword>
<keyword evidence="3" id="KW-1185">Reference proteome</keyword>
<protein>
    <submittedName>
        <fullName evidence="2">Uncharacterized protein</fullName>
    </submittedName>
</protein>
<reference evidence="2" key="1">
    <citation type="submission" date="2023-07" db="EMBL/GenBank/DDBJ databases">
        <authorList>
            <consortium name="AG Swart"/>
            <person name="Singh M."/>
            <person name="Singh A."/>
            <person name="Seah K."/>
            <person name="Emmerich C."/>
        </authorList>
    </citation>
    <scope>NUCLEOTIDE SEQUENCE</scope>
    <source>
        <strain evidence="2">DP1</strain>
    </source>
</reference>
<evidence type="ECO:0000313" key="3">
    <source>
        <dbReference type="Proteomes" id="UP001295684"/>
    </source>
</evidence>
<feature type="signal peptide" evidence="1">
    <location>
        <begin position="1"/>
        <end position="19"/>
    </location>
</feature>
<gene>
    <name evidence="2" type="ORF">ECRASSUSDP1_LOCUS24818</name>
</gene>
<evidence type="ECO:0000313" key="2">
    <source>
        <dbReference type="EMBL" id="CAI2383320.1"/>
    </source>
</evidence>
<comment type="caution">
    <text evidence="2">The sequence shown here is derived from an EMBL/GenBank/DDBJ whole genome shotgun (WGS) entry which is preliminary data.</text>
</comment>
<organism evidence="2 3">
    <name type="scientific">Euplotes crassus</name>
    <dbReference type="NCBI Taxonomy" id="5936"/>
    <lineage>
        <taxon>Eukaryota</taxon>
        <taxon>Sar</taxon>
        <taxon>Alveolata</taxon>
        <taxon>Ciliophora</taxon>
        <taxon>Intramacronucleata</taxon>
        <taxon>Spirotrichea</taxon>
        <taxon>Hypotrichia</taxon>
        <taxon>Euplotida</taxon>
        <taxon>Euplotidae</taxon>
        <taxon>Moneuplotes</taxon>
    </lineage>
</organism>
<name>A0AAD1Y3H4_EUPCR</name>
<dbReference type="AlphaFoldDB" id="A0AAD1Y3H4"/>
<evidence type="ECO:0000256" key="1">
    <source>
        <dbReference type="SAM" id="SignalP"/>
    </source>
</evidence>